<evidence type="ECO:0000259" key="2">
    <source>
        <dbReference type="Pfam" id="PF13556"/>
    </source>
</evidence>
<reference evidence="3 4" key="1">
    <citation type="submission" date="2017-11" db="EMBL/GenBank/DDBJ databases">
        <title>Understudied soil microbes with underappreciated capabilities: Untangling the Clostridium saccharolyticum group.</title>
        <authorList>
            <person name="Leschine S."/>
        </authorList>
    </citation>
    <scope>NUCLEOTIDE SEQUENCE [LARGE SCALE GENOMIC DNA]</scope>
    <source>
        <strain evidence="3 4">18A</strain>
    </source>
</reference>
<protein>
    <submittedName>
        <fullName evidence="3">Purine catabolism regulator</fullName>
    </submittedName>
</protein>
<feature type="domain" description="Purine catabolism PurC-like" evidence="1">
    <location>
        <begin position="6"/>
        <end position="124"/>
    </location>
</feature>
<dbReference type="RefSeq" id="WP_100305520.1">
    <property type="nucleotide sequence ID" value="NZ_PGET01000001.1"/>
</dbReference>
<dbReference type="InterPro" id="IPR025736">
    <property type="entry name" value="PucR_C-HTH_dom"/>
</dbReference>
<proteinExistence type="predicted"/>
<dbReference type="AlphaFoldDB" id="A0A2M8Z6M4"/>
<dbReference type="InterPro" id="IPR051448">
    <property type="entry name" value="CdaR-like_regulators"/>
</dbReference>
<name>A0A2M8Z6M4_9FIRM</name>
<evidence type="ECO:0000313" key="4">
    <source>
        <dbReference type="Proteomes" id="UP000231092"/>
    </source>
</evidence>
<dbReference type="Pfam" id="PF13556">
    <property type="entry name" value="HTH_30"/>
    <property type="match status" value="1"/>
</dbReference>
<accession>A0A2M8Z6M4</accession>
<dbReference type="PANTHER" id="PTHR33744:SF1">
    <property type="entry name" value="DNA-BINDING TRANSCRIPTIONAL ACTIVATOR ADER"/>
    <property type="match status" value="1"/>
</dbReference>
<gene>
    <name evidence="3" type="ORF">H171_2621</name>
</gene>
<comment type="caution">
    <text evidence="3">The sequence shown here is derived from an EMBL/GenBank/DDBJ whole genome shotgun (WGS) entry which is preliminary data.</text>
</comment>
<sequence>MTIGKLLEEPIFQNLKVLNKKADLSREIFTVESTETPDVASYLPENTLLITTGMAFKENQSGLCEFILSLDRLPCAGLAIKLGRFIDHLEPEVTDLADQLEFPLIQIPYHMTLGEVFQQLLAYIWDNQNAELTFVLNTQKKFSALLLQGASMNVMMNNLGLVIKRPAALLNPFGEVEATTHTCQKEYLKAAQNLFYDLSLYERRTDIFENFVYVPKIKEKVFIYPIQTVGKNPYYLYIYGGAEKEDTLSGMVIEQLVLVFGIFLYKNLYVRCNPLKQKEAILHILVNKYKKERWSSAQLYTVGEKYGLKPAAGYKIILATLEPFGGREFDFLNLSYREERYILIYDWLSRKLQEKFHGDIIIFPETLTYQYILLIQGNYRELEKVLEEYHESLQHFLQVSVTFSFGNGVMELETIGNSYITALESYQYGEEKENIPYIKYFKSTDANELFKMVSSEQIKGYCLYHLKGLTNPEDEMTLELRRTLKTYLDCRCSVTETANHMFLHRNTIKYRIKKCEEILGREIVDANYCFQLQLSLVLLEQNE</sequence>
<dbReference type="InterPro" id="IPR012914">
    <property type="entry name" value="PucR_dom"/>
</dbReference>
<dbReference type="Proteomes" id="UP000231092">
    <property type="component" value="Unassembled WGS sequence"/>
</dbReference>
<dbReference type="OrthoDB" id="1969285at2"/>
<evidence type="ECO:0000259" key="1">
    <source>
        <dbReference type="Pfam" id="PF07905"/>
    </source>
</evidence>
<organism evidence="3 4">
    <name type="scientific">[Clostridium] celerecrescens 18A</name>
    <dbReference type="NCBI Taxonomy" id="1286362"/>
    <lineage>
        <taxon>Bacteria</taxon>
        <taxon>Bacillati</taxon>
        <taxon>Bacillota</taxon>
        <taxon>Clostridia</taxon>
        <taxon>Lachnospirales</taxon>
        <taxon>Lachnospiraceae</taxon>
        <taxon>Lacrimispora</taxon>
    </lineage>
</organism>
<evidence type="ECO:0000313" key="3">
    <source>
        <dbReference type="EMBL" id="PJJ29092.1"/>
    </source>
</evidence>
<dbReference type="Pfam" id="PF07905">
    <property type="entry name" value="PucR"/>
    <property type="match status" value="1"/>
</dbReference>
<dbReference type="EMBL" id="PGET01000001">
    <property type="protein sequence ID" value="PJJ29092.1"/>
    <property type="molecule type" value="Genomic_DNA"/>
</dbReference>
<feature type="domain" description="PucR C-terminal helix-turn-helix" evidence="2">
    <location>
        <begin position="480"/>
        <end position="536"/>
    </location>
</feature>
<dbReference type="InterPro" id="IPR042070">
    <property type="entry name" value="PucR_C-HTH_sf"/>
</dbReference>
<dbReference type="Gene3D" id="1.10.10.2840">
    <property type="entry name" value="PucR C-terminal helix-turn-helix domain"/>
    <property type="match status" value="1"/>
</dbReference>
<dbReference type="PANTHER" id="PTHR33744">
    <property type="entry name" value="CARBOHYDRATE DIACID REGULATOR"/>
    <property type="match status" value="1"/>
</dbReference>